<name>A0A4Y2HT20_ARAVE</name>
<sequence length="144" mass="16501">MEEITNCNHINDDGYFLPRQGVLRPSSITTKLRVVFDASAKTTTGYSLNDLLCTGGVLQEDLFSILTRFRKHQYAFTADISKMFRQIEMNPHQRKYLKILWKEGPEVNVQVFPLETVTYGTTSAPFLATRALQQLAEDEREINP</sequence>
<dbReference type="GO" id="GO:0071897">
    <property type="term" value="P:DNA biosynthetic process"/>
    <property type="evidence" value="ECO:0007669"/>
    <property type="project" value="UniProtKB-ARBA"/>
</dbReference>
<reference evidence="1 2" key="1">
    <citation type="journal article" date="2019" name="Sci. Rep.">
        <title>Orb-weaving spider Araneus ventricosus genome elucidates the spidroin gene catalogue.</title>
        <authorList>
            <person name="Kono N."/>
            <person name="Nakamura H."/>
            <person name="Ohtoshi R."/>
            <person name="Moran D.A.P."/>
            <person name="Shinohara A."/>
            <person name="Yoshida Y."/>
            <person name="Fujiwara M."/>
            <person name="Mori M."/>
            <person name="Tomita M."/>
            <person name="Arakawa K."/>
        </authorList>
    </citation>
    <scope>NUCLEOTIDE SEQUENCE [LARGE SCALE GENOMIC DNA]</scope>
</reference>
<dbReference type="SUPFAM" id="SSF56672">
    <property type="entry name" value="DNA/RNA polymerases"/>
    <property type="match status" value="1"/>
</dbReference>
<dbReference type="Proteomes" id="UP000499080">
    <property type="component" value="Unassembled WGS sequence"/>
</dbReference>
<dbReference type="InterPro" id="IPR043502">
    <property type="entry name" value="DNA/RNA_pol_sf"/>
</dbReference>
<gene>
    <name evidence="1" type="ORF">AVEN_5157_1</name>
</gene>
<proteinExistence type="predicted"/>
<accession>A0A4Y2HT20</accession>
<evidence type="ECO:0008006" key="3">
    <source>
        <dbReference type="Google" id="ProtNLM"/>
    </source>
</evidence>
<dbReference type="OrthoDB" id="6437025at2759"/>
<comment type="caution">
    <text evidence="1">The sequence shown here is derived from an EMBL/GenBank/DDBJ whole genome shotgun (WGS) entry which is preliminary data.</text>
</comment>
<evidence type="ECO:0000313" key="2">
    <source>
        <dbReference type="Proteomes" id="UP000499080"/>
    </source>
</evidence>
<protein>
    <recommendedName>
        <fullName evidence="3">Reverse transcriptase domain-containing protein</fullName>
    </recommendedName>
</protein>
<dbReference type="EMBL" id="BGPR01002126">
    <property type="protein sequence ID" value="GBM68189.1"/>
    <property type="molecule type" value="Genomic_DNA"/>
</dbReference>
<evidence type="ECO:0000313" key="1">
    <source>
        <dbReference type="EMBL" id="GBM68189.1"/>
    </source>
</evidence>
<dbReference type="AlphaFoldDB" id="A0A4Y2HT20"/>
<keyword evidence="2" id="KW-1185">Reference proteome</keyword>
<organism evidence="1 2">
    <name type="scientific">Araneus ventricosus</name>
    <name type="common">Orbweaver spider</name>
    <name type="synonym">Epeira ventricosa</name>
    <dbReference type="NCBI Taxonomy" id="182803"/>
    <lineage>
        <taxon>Eukaryota</taxon>
        <taxon>Metazoa</taxon>
        <taxon>Ecdysozoa</taxon>
        <taxon>Arthropoda</taxon>
        <taxon>Chelicerata</taxon>
        <taxon>Arachnida</taxon>
        <taxon>Araneae</taxon>
        <taxon>Araneomorphae</taxon>
        <taxon>Entelegynae</taxon>
        <taxon>Araneoidea</taxon>
        <taxon>Araneidae</taxon>
        <taxon>Araneus</taxon>
    </lineage>
</organism>
<dbReference type="PANTHER" id="PTHR47331">
    <property type="entry name" value="PHD-TYPE DOMAIN-CONTAINING PROTEIN"/>
    <property type="match status" value="1"/>
</dbReference>